<dbReference type="EMBL" id="BDIP01002964">
    <property type="protein sequence ID" value="GIQ87090.1"/>
    <property type="molecule type" value="Genomic_DNA"/>
</dbReference>
<feature type="chain" id="PRO_5039934193" description="Chitin-binding type-2 domain-containing protein" evidence="1">
    <location>
        <begin position="18"/>
        <end position="121"/>
    </location>
</feature>
<reference evidence="2 3" key="1">
    <citation type="journal article" date="2018" name="PLoS ONE">
        <title>The draft genome of Kipferlia bialata reveals reductive genome evolution in fornicate parasites.</title>
        <authorList>
            <person name="Tanifuji G."/>
            <person name="Takabayashi S."/>
            <person name="Kume K."/>
            <person name="Takagi M."/>
            <person name="Nakayama T."/>
            <person name="Kamikawa R."/>
            <person name="Inagaki Y."/>
            <person name="Hashimoto T."/>
        </authorList>
    </citation>
    <scope>NUCLEOTIDE SEQUENCE [LARGE SCALE GENOMIC DNA]</scope>
    <source>
        <strain evidence="2">NY0173</strain>
    </source>
</reference>
<evidence type="ECO:0000313" key="3">
    <source>
        <dbReference type="Proteomes" id="UP000265618"/>
    </source>
</evidence>
<protein>
    <recommendedName>
        <fullName evidence="4">Chitin-binding type-2 domain-containing protein</fullName>
    </recommendedName>
</protein>
<comment type="caution">
    <text evidence="2">The sequence shown here is derived from an EMBL/GenBank/DDBJ whole genome shotgun (WGS) entry which is preliminary data.</text>
</comment>
<evidence type="ECO:0000256" key="1">
    <source>
        <dbReference type="SAM" id="SignalP"/>
    </source>
</evidence>
<proteinExistence type="predicted"/>
<feature type="signal peptide" evidence="1">
    <location>
        <begin position="1"/>
        <end position="17"/>
    </location>
</feature>
<dbReference type="AlphaFoldDB" id="A0A9K3GLY2"/>
<keyword evidence="1" id="KW-0732">Signal</keyword>
<accession>A0A9K3GLY2</accession>
<evidence type="ECO:0008006" key="4">
    <source>
        <dbReference type="Google" id="ProtNLM"/>
    </source>
</evidence>
<name>A0A9K3GLY2_9EUKA</name>
<sequence length="121" mass="13716">MLRLSLAVLLLVAVVSAAMVHMPIPDTYSPPTPPDGNPTCQYQNQTYPYYFKETCSQTSPGEYCEWTYDEDCRRNGYCPTHYDISCSQIDGSQTCVWTYTMDCPSTPPPAQCPWTYEIQCS</sequence>
<evidence type="ECO:0000313" key="2">
    <source>
        <dbReference type="EMBL" id="GIQ87090.1"/>
    </source>
</evidence>
<dbReference type="Proteomes" id="UP000265618">
    <property type="component" value="Unassembled WGS sequence"/>
</dbReference>
<gene>
    <name evidence="2" type="ORF">KIPB_009060</name>
</gene>
<keyword evidence="3" id="KW-1185">Reference proteome</keyword>
<organism evidence="2 3">
    <name type="scientific">Kipferlia bialata</name>
    <dbReference type="NCBI Taxonomy" id="797122"/>
    <lineage>
        <taxon>Eukaryota</taxon>
        <taxon>Metamonada</taxon>
        <taxon>Carpediemonas-like organisms</taxon>
        <taxon>Kipferlia</taxon>
    </lineage>
</organism>